<dbReference type="EMBL" id="CAEZTT010000025">
    <property type="protein sequence ID" value="CAB4572200.1"/>
    <property type="molecule type" value="Genomic_DNA"/>
</dbReference>
<gene>
    <name evidence="12" type="ORF">UFOPK1726_00345</name>
</gene>
<evidence type="ECO:0000256" key="10">
    <source>
        <dbReference type="ARBA" id="ARBA00023136"/>
    </source>
</evidence>
<dbReference type="PANTHER" id="PTHR11058:SF22">
    <property type="entry name" value="NADH-QUINONE OXIDOREDUCTASE SUBUNIT A"/>
    <property type="match status" value="1"/>
</dbReference>
<sequence length="119" mass="13206">MELAWPIVGLGLLAFGFGAFSVIASAIIGPKKYNKAKLDAYECGIEATPQPMGGGKYPIRYYLTAMMFIIFDIEIMFLYPWAVNYGALGVFGLGAIGLFLLIVTLAFFYDWRRGGLEWD</sequence>
<evidence type="ECO:0000256" key="1">
    <source>
        <dbReference type="ARBA" id="ARBA00004370"/>
    </source>
</evidence>
<evidence type="ECO:0000256" key="3">
    <source>
        <dbReference type="ARBA" id="ARBA00022448"/>
    </source>
</evidence>
<proteinExistence type="inferred from homology"/>
<evidence type="ECO:0000256" key="6">
    <source>
        <dbReference type="ARBA" id="ARBA00022719"/>
    </source>
</evidence>
<dbReference type="NCBIfam" id="NF005922">
    <property type="entry name" value="PRK07928.1"/>
    <property type="match status" value="1"/>
</dbReference>
<feature type="transmembrane region" description="Helical" evidence="11">
    <location>
        <begin position="88"/>
        <end position="109"/>
    </location>
</feature>
<feature type="transmembrane region" description="Helical" evidence="11">
    <location>
        <begin position="6"/>
        <end position="28"/>
    </location>
</feature>
<keyword evidence="8 11" id="KW-1133">Transmembrane helix</keyword>
<organism evidence="12">
    <name type="scientific">freshwater metagenome</name>
    <dbReference type="NCBI Taxonomy" id="449393"/>
    <lineage>
        <taxon>unclassified sequences</taxon>
        <taxon>metagenomes</taxon>
        <taxon>ecological metagenomes</taxon>
    </lineage>
</organism>
<name>A0A6J6E6J9_9ZZZZ</name>
<evidence type="ECO:0000256" key="4">
    <source>
        <dbReference type="ARBA" id="ARBA00022475"/>
    </source>
</evidence>
<keyword evidence="7" id="KW-1278">Translocase</keyword>
<evidence type="ECO:0000256" key="8">
    <source>
        <dbReference type="ARBA" id="ARBA00022989"/>
    </source>
</evidence>
<keyword evidence="3" id="KW-0813">Transport</keyword>
<dbReference type="AlphaFoldDB" id="A0A6J6E6J9"/>
<dbReference type="InterPro" id="IPR000440">
    <property type="entry name" value="NADH_UbQ/plastoQ_OxRdtase_su3"/>
</dbReference>
<comment type="similarity">
    <text evidence="2">Belongs to the complex I subunit 3 family.</text>
</comment>
<accession>A0A6J6E6J9</accession>
<dbReference type="FunFam" id="1.20.58.1610:FF:000002">
    <property type="entry name" value="NADH-quinone oxidoreductase subunit A"/>
    <property type="match status" value="1"/>
</dbReference>
<protein>
    <submittedName>
        <fullName evidence="12">Unannotated protein</fullName>
    </submittedName>
</protein>
<evidence type="ECO:0000256" key="9">
    <source>
        <dbReference type="ARBA" id="ARBA00023027"/>
    </source>
</evidence>
<keyword evidence="10 11" id="KW-0472">Membrane</keyword>
<evidence type="ECO:0000313" key="12">
    <source>
        <dbReference type="EMBL" id="CAB4572200.1"/>
    </source>
</evidence>
<evidence type="ECO:0000256" key="7">
    <source>
        <dbReference type="ARBA" id="ARBA00022967"/>
    </source>
</evidence>
<reference evidence="12" key="1">
    <citation type="submission" date="2020-05" db="EMBL/GenBank/DDBJ databases">
        <authorList>
            <person name="Chiriac C."/>
            <person name="Salcher M."/>
            <person name="Ghai R."/>
            <person name="Kavagutti S V."/>
        </authorList>
    </citation>
    <scope>NUCLEOTIDE SEQUENCE</scope>
</reference>
<dbReference type="GO" id="GO:0008137">
    <property type="term" value="F:NADH dehydrogenase (ubiquinone) activity"/>
    <property type="evidence" value="ECO:0007669"/>
    <property type="project" value="InterPro"/>
</dbReference>
<evidence type="ECO:0000256" key="2">
    <source>
        <dbReference type="ARBA" id="ARBA00008472"/>
    </source>
</evidence>
<keyword evidence="6" id="KW-0874">Quinone</keyword>
<keyword evidence="4" id="KW-1003">Cell membrane</keyword>
<dbReference type="Pfam" id="PF00507">
    <property type="entry name" value="Oxidored_q4"/>
    <property type="match status" value="1"/>
</dbReference>
<keyword evidence="9" id="KW-0520">NAD</keyword>
<dbReference type="PANTHER" id="PTHR11058">
    <property type="entry name" value="NADH-UBIQUINONE OXIDOREDUCTASE CHAIN 3"/>
    <property type="match status" value="1"/>
</dbReference>
<evidence type="ECO:0000256" key="5">
    <source>
        <dbReference type="ARBA" id="ARBA00022692"/>
    </source>
</evidence>
<dbReference type="GO" id="GO:0030964">
    <property type="term" value="C:NADH dehydrogenase complex"/>
    <property type="evidence" value="ECO:0007669"/>
    <property type="project" value="TreeGrafter"/>
</dbReference>
<evidence type="ECO:0000256" key="11">
    <source>
        <dbReference type="SAM" id="Phobius"/>
    </source>
</evidence>
<dbReference type="InterPro" id="IPR038430">
    <property type="entry name" value="NDAH_ubi_oxred_su3_sf"/>
</dbReference>
<dbReference type="Gene3D" id="1.20.58.1610">
    <property type="entry name" value="NADH:ubiquinone/plastoquinone oxidoreductase, chain 3"/>
    <property type="match status" value="1"/>
</dbReference>
<keyword evidence="5 11" id="KW-0812">Transmembrane</keyword>
<feature type="transmembrane region" description="Helical" evidence="11">
    <location>
        <begin position="61"/>
        <end position="82"/>
    </location>
</feature>
<dbReference type="GO" id="GO:0048038">
    <property type="term" value="F:quinone binding"/>
    <property type="evidence" value="ECO:0007669"/>
    <property type="project" value="UniProtKB-KW"/>
</dbReference>
<comment type="subcellular location">
    <subcellularLocation>
        <location evidence="1">Membrane</location>
    </subcellularLocation>
</comment>